<dbReference type="GO" id="GO:0000155">
    <property type="term" value="F:phosphorelay sensor kinase activity"/>
    <property type="evidence" value="ECO:0007669"/>
    <property type="project" value="InterPro"/>
</dbReference>
<dbReference type="Pfam" id="PF07730">
    <property type="entry name" value="HisKA_3"/>
    <property type="match status" value="1"/>
</dbReference>
<dbReference type="EMBL" id="ABOX02000002">
    <property type="protein sequence ID" value="EEF63042.1"/>
    <property type="molecule type" value="Genomic_DNA"/>
</dbReference>
<dbReference type="AlphaFoldDB" id="B9XAK7"/>
<dbReference type="Gene3D" id="1.20.5.1930">
    <property type="match status" value="1"/>
</dbReference>
<protein>
    <submittedName>
        <fullName evidence="6">Integral membrane sensor signal transduction histidine kinase</fullName>
    </submittedName>
</protein>
<dbReference type="GO" id="GO:0016020">
    <property type="term" value="C:membrane"/>
    <property type="evidence" value="ECO:0007669"/>
    <property type="project" value="InterPro"/>
</dbReference>
<keyword evidence="3" id="KW-0902">Two-component regulatory system</keyword>
<dbReference type="STRING" id="320771.Cflav_PD5677"/>
<keyword evidence="7" id="KW-1185">Reference proteome</keyword>
<evidence type="ECO:0000313" key="7">
    <source>
        <dbReference type="Proteomes" id="UP000003688"/>
    </source>
</evidence>
<evidence type="ECO:0000256" key="4">
    <source>
        <dbReference type="SAM" id="Phobius"/>
    </source>
</evidence>
<dbReference type="CDD" id="cd16917">
    <property type="entry name" value="HATPase_UhpB-NarQ-NarX-like"/>
    <property type="match status" value="1"/>
</dbReference>
<evidence type="ECO:0000256" key="1">
    <source>
        <dbReference type="ARBA" id="ARBA00022679"/>
    </source>
</evidence>
<dbReference type="GO" id="GO:0046983">
    <property type="term" value="F:protein dimerization activity"/>
    <property type="evidence" value="ECO:0007669"/>
    <property type="project" value="InterPro"/>
</dbReference>
<dbReference type="PROSITE" id="PS50109">
    <property type="entry name" value="HIS_KIN"/>
    <property type="match status" value="1"/>
</dbReference>
<dbReference type="InterPro" id="IPR036890">
    <property type="entry name" value="HATPase_C_sf"/>
</dbReference>
<dbReference type="SMART" id="SM00387">
    <property type="entry name" value="HATPase_c"/>
    <property type="match status" value="1"/>
</dbReference>
<dbReference type="Gene3D" id="3.30.565.10">
    <property type="entry name" value="Histidine kinase-like ATPase, C-terminal domain"/>
    <property type="match status" value="1"/>
</dbReference>
<feature type="domain" description="Histidine kinase" evidence="5">
    <location>
        <begin position="509"/>
        <end position="705"/>
    </location>
</feature>
<accession>B9XAK7</accession>
<dbReference type="InterPro" id="IPR011712">
    <property type="entry name" value="Sig_transdc_His_kin_sub3_dim/P"/>
</dbReference>
<proteinExistence type="predicted"/>
<sequence length="708" mass="78993" precursor="true">MSKKSAVSFLRKPERQRWRQSIAAAFCFGALLFVVIAQTPAEELHTVAAIRGLTMEQTRQKIPVRLHGVVTFFDENLYSRFIQDETVGIYLQFPLNVAPPMLVPGQLVEVTGVASPGEYAPVVLVDTVRVTGKSPLPVAKPVTYEQLASGKEDSQFVETAGIVRSVRKLEASPYHQIEIVTGGGRLLIFANELPVEHPEELLDSTVRVRGVCSTLFNHQRQLFAIRLMVPGPDDLTIIIPATKDPFAIPARPIGSLLQFTPQVTYGHRVKVVGTVNYFEPGTVIFLQDGEHGVEVQTKEPGPLQLGDRVEVLGYVNQGDYTPLLQDAVYRTLSTSKPPTPSQLTHDEALKGEHDCQLVQIVARLIDRTQHGSEQFLILQEGNFIFQASLKQNGGHDNFALLENDSRVAVTGVCRIERGEWQAGENWRAKSFSIRLRSPDDVVLLESPPWWTLRRVLWIATALGFVTLAAFSWVAVLRRRVTERTRELEVQIQKRQAAERRREIEQERARVAHDLHDDLGSGLTEVNMLTTLVKSSTTSADEKERYLGDLSETARRMVNSLDEIVWAVNPRNDTIASLASYFGSYAQRFLDLASVACGLDIAEDLPEHPLDPKFRQELFFAFKEALTNVVRHAGATQVWLRISVRADNLLVEVSDNGLGFDLRERQAGSDGLTNMNERMKSLGGQCEIKTTPQKGTSIQFRAPLPGKLL</sequence>
<dbReference type="OrthoDB" id="174958at2"/>
<evidence type="ECO:0000259" key="5">
    <source>
        <dbReference type="PROSITE" id="PS50109"/>
    </source>
</evidence>
<dbReference type="PANTHER" id="PTHR24421">
    <property type="entry name" value="NITRATE/NITRITE SENSOR PROTEIN NARX-RELATED"/>
    <property type="match status" value="1"/>
</dbReference>
<keyword evidence="4" id="KW-0472">Membrane</keyword>
<keyword evidence="1" id="KW-0808">Transferase</keyword>
<evidence type="ECO:0000256" key="2">
    <source>
        <dbReference type="ARBA" id="ARBA00022777"/>
    </source>
</evidence>
<evidence type="ECO:0000256" key="3">
    <source>
        <dbReference type="ARBA" id="ARBA00023012"/>
    </source>
</evidence>
<dbReference type="RefSeq" id="WP_007412855.1">
    <property type="nucleotide sequence ID" value="NZ_ABOX02000002.1"/>
</dbReference>
<dbReference type="Pfam" id="PF02518">
    <property type="entry name" value="HATPase_c"/>
    <property type="match status" value="1"/>
</dbReference>
<dbReference type="InterPro" id="IPR003594">
    <property type="entry name" value="HATPase_dom"/>
</dbReference>
<keyword evidence="2 6" id="KW-0418">Kinase</keyword>
<dbReference type="Proteomes" id="UP000003688">
    <property type="component" value="Unassembled WGS sequence"/>
</dbReference>
<feature type="transmembrane region" description="Helical" evidence="4">
    <location>
        <begin position="455"/>
        <end position="476"/>
    </location>
</feature>
<dbReference type="InterPro" id="IPR005467">
    <property type="entry name" value="His_kinase_dom"/>
</dbReference>
<evidence type="ECO:0000313" key="6">
    <source>
        <dbReference type="EMBL" id="EEF63042.1"/>
    </source>
</evidence>
<dbReference type="SUPFAM" id="SSF55874">
    <property type="entry name" value="ATPase domain of HSP90 chaperone/DNA topoisomerase II/histidine kinase"/>
    <property type="match status" value="1"/>
</dbReference>
<dbReference type="InterPro" id="IPR050482">
    <property type="entry name" value="Sensor_HK_TwoCompSys"/>
</dbReference>
<reference evidence="6 7" key="1">
    <citation type="journal article" date="2011" name="J. Bacteriol.">
        <title>Genome sequence of 'Pedosphaera parvula' Ellin514, an aerobic Verrucomicrobial isolate from pasture soil.</title>
        <authorList>
            <person name="Kant R."/>
            <person name="van Passel M.W."/>
            <person name="Sangwan P."/>
            <person name="Palva A."/>
            <person name="Lucas S."/>
            <person name="Copeland A."/>
            <person name="Lapidus A."/>
            <person name="Glavina Del Rio T."/>
            <person name="Dalin E."/>
            <person name="Tice H."/>
            <person name="Bruce D."/>
            <person name="Goodwin L."/>
            <person name="Pitluck S."/>
            <person name="Chertkov O."/>
            <person name="Larimer F.W."/>
            <person name="Land M.L."/>
            <person name="Hauser L."/>
            <person name="Brettin T.S."/>
            <person name="Detter J.C."/>
            <person name="Han S."/>
            <person name="de Vos W.M."/>
            <person name="Janssen P.H."/>
            <person name="Smidt H."/>
        </authorList>
    </citation>
    <scope>NUCLEOTIDE SEQUENCE [LARGE SCALE GENOMIC DNA]</scope>
    <source>
        <strain evidence="6 7">Ellin514</strain>
    </source>
</reference>
<gene>
    <name evidence="6" type="ORF">Cflav_PD5677</name>
</gene>
<organism evidence="6 7">
    <name type="scientific">Pedosphaera parvula (strain Ellin514)</name>
    <dbReference type="NCBI Taxonomy" id="320771"/>
    <lineage>
        <taxon>Bacteria</taxon>
        <taxon>Pseudomonadati</taxon>
        <taxon>Verrucomicrobiota</taxon>
        <taxon>Pedosphaerae</taxon>
        <taxon>Pedosphaerales</taxon>
        <taxon>Pedosphaeraceae</taxon>
        <taxon>Pedosphaera</taxon>
    </lineage>
</organism>
<name>B9XAK7_PEDPL</name>
<keyword evidence="4" id="KW-1133">Transmembrane helix</keyword>
<keyword evidence="4" id="KW-0812">Transmembrane</keyword>
<comment type="caution">
    <text evidence="6">The sequence shown here is derived from an EMBL/GenBank/DDBJ whole genome shotgun (WGS) entry which is preliminary data.</text>
</comment>
<dbReference type="PANTHER" id="PTHR24421:SF55">
    <property type="entry name" value="SENSOR HISTIDINE KINASE YDFH"/>
    <property type="match status" value="1"/>
</dbReference>